<keyword evidence="4 7" id="KW-0812">Transmembrane</keyword>
<evidence type="ECO:0000256" key="6">
    <source>
        <dbReference type="ARBA" id="ARBA00023136"/>
    </source>
</evidence>
<feature type="transmembrane region" description="Helical" evidence="7">
    <location>
        <begin position="206"/>
        <end position="234"/>
    </location>
</feature>
<dbReference type="Proteomes" id="UP000184671">
    <property type="component" value="Unassembled WGS sequence"/>
</dbReference>
<evidence type="ECO:0000256" key="7">
    <source>
        <dbReference type="SAM" id="Phobius"/>
    </source>
</evidence>
<dbReference type="GO" id="GO:0005886">
    <property type="term" value="C:plasma membrane"/>
    <property type="evidence" value="ECO:0007669"/>
    <property type="project" value="UniProtKB-SubCell"/>
</dbReference>
<gene>
    <name evidence="8" type="ORF">L21_1550</name>
</gene>
<comment type="similarity">
    <text evidence="2">Belongs to the UPF0104 family.</text>
</comment>
<sequence>MKFHVSRQGFIQLLLLLIGLVILAYFILQSGIIGNLWIITTISIPLFTLAFLLSIANIGSKVYRWKYLSRYYYQEISWYDASLVSVSSLFFANITPGKVGDLYKAYFMNRRYGVQFLDGISMLFYERFFELTILFLVAAGIVMIQLKAVTVIVLEFTLLVLFLLLVLYYKADFFMGLAEKVLVRLPIEKRELEPNLHIRKMPLSKILVVFLITLLSLVLEFARLWCVALAFGFLVNPIQLSILMSLAFIIGLVSQIPLGVGAMEGSLSYFITAMGVPSVTAIAIVLVDRMVSMYFALVLGFIFSKLSFDALKGA</sequence>
<reference evidence="8 9" key="1">
    <citation type="submission" date="2016-08" db="EMBL/GenBank/DDBJ databases">
        <authorList>
            <person name="Seilhamer J.J."/>
        </authorList>
    </citation>
    <scope>NUCLEOTIDE SEQUENCE [LARGE SCALE GENOMIC DNA]</scope>
    <source>
        <strain evidence="8">L21-II-0</strain>
    </source>
</reference>
<evidence type="ECO:0000256" key="2">
    <source>
        <dbReference type="ARBA" id="ARBA00011061"/>
    </source>
</evidence>
<evidence type="ECO:0000313" key="8">
    <source>
        <dbReference type="EMBL" id="SCL75642.1"/>
    </source>
</evidence>
<evidence type="ECO:0000256" key="1">
    <source>
        <dbReference type="ARBA" id="ARBA00004651"/>
    </source>
</evidence>
<evidence type="ECO:0000256" key="5">
    <source>
        <dbReference type="ARBA" id="ARBA00022989"/>
    </source>
</evidence>
<keyword evidence="6 7" id="KW-0472">Membrane</keyword>
<feature type="transmembrane region" description="Helical" evidence="7">
    <location>
        <begin position="34"/>
        <end position="56"/>
    </location>
</feature>
<feature type="transmembrane region" description="Helical" evidence="7">
    <location>
        <begin position="9"/>
        <end position="28"/>
    </location>
</feature>
<organism evidence="8 9">
    <name type="scientific">Methanoculleus chikugoensis</name>
    <dbReference type="NCBI Taxonomy" id="118126"/>
    <lineage>
        <taxon>Archaea</taxon>
        <taxon>Methanobacteriati</taxon>
        <taxon>Methanobacteriota</taxon>
        <taxon>Stenosarchaea group</taxon>
        <taxon>Methanomicrobia</taxon>
        <taxon>Methanomicrobiales</taxon>
        <taxon>Methanomicrobiaceae</taxon>
        <taxon>Methanoculleus</taxon>
    </lineage>
</organism>
<dbReference type="Pfam" id="PF03706">
    <property type="entry name" value="LPG_synthase_TM"/>
    <property type="match status" value="1"/>
</dbReference>
<dbReference type="PANTHER" id="PTHR39087">
    <property type="entry name" value="UPF0104 MEMBRANE PROTEIN MJ1595"/>
    <property type="match status" value="1"/>
</dbReference>
<proteinExistence type="inferred from homology"/>
<dbReference type="EMBL" id="FMID01000038">
    <property type="protein sequence ID" value="SCL75642.1"/>
    <property type="molecule type" value="Genomic_DNA"/>
</dbReference>
<evidence type="ECO:0000313" key="9">
    <source>
        <dbReference type="Proteomes" id="UP000184671"/>
    </source>
</evidence>
<name>A0A1M4MLD2_9EURY</name>
<feature type="transmembrane region" description="Helical" evidence="7">
    <location>
        <begin position="240"/>
        <end position="260"/>
    </location>
</feature>
<evidence type="ECO:0000256" key="3">
    <source>
        <dbReference type="ARBA" id="ARBA00022475"/>
    </source>
</evidence>
<feature type="transmembrane region" description="Helical" evidence="7">
    <location>
        <begin position="267"/>
        <end position="287"/>
    </location>
</feature>
<keyword evidence="5 7" id="KW-1133">Transmembrane helix</keyword>
<dbReference type="NCBIfam" id="TIGR00374">
    <property type="entry name" value="flippase-like domain"/>
    <property type="match status" value="1"/>
</dbReference>
<evidence type="ECO:0000256" key="4">
    <source>
        <dbReference type="ARBA" id="ARBA00022692"/>
    </source>
</evidence>
<feature type="transmembrane region" description="Helical" evidence="7">
    <location>
        <begin position="152"/>
        <end position="169"/>
    </location>
</feature>
<feature type="transmembrane region" description="Helical" evidence="7">
    <location>
        <begin position="128"/>
        <end position="146"/>
    </location>
</feature>
<dbReference type="InterPro" id="IPR022791">
    <property type="entry name" value="L-PG_synthase/AglD"/>
</dbReference>
<dbReference type="PANTHER" id="PTHR39087:SF2">
    <property type="entry name" value="UPF0104 MEMBRANE PROTEIN MJ1595"/>
    <property type="match status" value="1"/>
</dbReference>
<protein>
    <submittedName>
        <fullName evidence="8">Uncharacterized protein</fullName>
    </submittedName>
</protein>
<feature type="transmembrane region" description="Helical" evidence="7">
    <location>
        <begin position="293"/>
        <end position="311"/>
    </location>
</feature>
<comment type="subcellular location">
    <subcellularLocation>
        <location evidence="1">Cell membrane</location>
        <topology evidence="1">Multi-pass membrane protein</topology>
    </subcellularLocation>
</comment>
<dbReference type="AlphaFoldDB" id="A0A1M4MLD2"/>
<keyword evidence="3" id="KW-1003">Cell membrane</keyword>
<accession>A0A1M4MLD2</accession>